<evidence type="ECO:0000313" key="7">
    <source>
        <dbReference type="Proteomes" id="UP001165083"/>
    </source>
</evidence>
<feature type="compositionally biased region" description="Pro residues" evidence="4">
    <location>
        <begin position="358"/>
        <end position="367"/>
    </location>
</feature>
<evidence type="ECO:0000256" key="4">
    <source>
        <dbReference type="SAM" id="MobiDB-lite"/>
    </source>
</evidence>
<feature type="compositionally biased region" description="Acidic residues" evidence="4">
    <location>
        <begin position="345"/>
        <end position="355"/>
    </location>
</feature>
<keyword evidence="3" id="KW-0862">Zinc</keyword>
<dbReference type="OrthoDB" id="113085at2759"/>
<dbReference type="Proteomes" id="UP001165083">
    <property type="component" value="Unassembled WGS sequence"/>
</dbReference>
<accession>A0A9W6XA84</accession>
<protein>
    <submittedName>
        <fullName evidence="6">Unnamed protein product</fullName>
    </submittedName>
</protein>
<dbReference type="AlphaFoldDB" id="A0A9W6XA84"/>
<evidence type="ECO:0000256" key="2">
    <source>
        <dbReference type="ARBA" id="ARBA00022771"/>
    </source>
</evidence>
<comment type="caution">
    <text evidence="6">The sequence shown here is derived from an EMBL/GenBank/DDBJ whole genome shotgun (WGS) entry which is preliminary data.</text>
</comment>
<dbReference type="PROSITE" id="PS01358">
    <property type="entry name" value="ZF_RANBP2_1"/>
    <property type="match status" value="1"/>
</dbReference>
<gene>
    <name evidence="6" type="ORF">Plil01_001469400</name>
</gene>
<keyword evidence="1" id="KW-0479">Metal-binding</keyword>
<proteinExistence type="predicted"/>
<reference evidence="6" key="1">
    <citation type="submission" date="2023-04" db="EMBL/GenBank/DDBJ databases">
        <title>Phytophthora lilii NBRC 32176.</title>
        <authorList>
            <person name="Ichikawa N."/>
            <person name="Sato H."/>
            <person name="Tonouchi N."/>
        </authorList>
    </citation>
    <scope>NUCLEOTIDE SEQUENCE</scope>
    <source>
        <strain evidence="6">NBRC 32176</strain>
    </source>
</reference>
<name>A0A9W6XA84_9STRA</name>
<dbReference type="InterPro" id="IPR036443">
    <property type="entry name" value="Znf_RanBP2_sf"/>
</dbReference>
<evidence type="ECO:0000313" key="6">
    <source>
        <dbReference type="EMBL" id="GMF34492.1"/>
    </source>
</evidence>
<keyword evidence="2" id="KW-0863">Zinc-finger</keyword>
<evidence type="ECO:0000256" key="1">
    <source>
        <dbReference type="ARBA" id="ARBA00022723"/>
    </source>
</evidence>
<keyword evidence="7" id="KW-1185">Reference proteome</keyword>
<sequence>MAAEQIGKAQNHKQLQKICDYLINKHWFQTAGDLRSARRETTEWQALEVPGRLKLAIQQVLDQTALYNETVPSCGYEDYYAAVRPSISSEDEAATQEWTEASTSYDQTQRAGYAASDYYSSYAYTSSASSETATDAATSHYCNDQTGCTSNPPSYNETYGTNYSTSSASLSTACQENSAAATTLLSLQSGGNHADVVNTLSDESDVVEAHVVEAEVAEECVEGELIPDQPSQVYAVGPELEYGNATEAGGTWSCGQCTYLNPMTSSFCEMCIGHISLSPDVRTTADTSVSASLLVPAKPIVDVVMNSPRAEPPGRDFAETPSQQSVTCMLPPVGSLYSPSAPDFESTDLPEDESVDPAPLPPPPPYPGTNSCGNVDFLALAYSGRNAPKTQTAVPTVTTKANQMRREEATTITEYTF</sequence>
<evidence type="ECO:0000256" key="3">
    <source>
        <dbReference type="ARBA" id="ARBA00022833"/>
    </source>
</evidence>
<dbReference type="Gene3D" id="2.30.30.380">
    <property type="entry name" value="Zn-finger domain of Sec23/24"/>
    <property type="match status" value="1"/>
</dbReference>
<dbReference type="EMBL" id="BSXW01001189">
    <property type="protein sequence ID" value="GMF34492.1"/>
    <property type="molecule type" value="Genomic_DNA"/>
</dbReference>
<organism evidence="6 7">
    <name type="scientific">Phytophthora lilii</name>
    <dbReference type="NCBI Taxonomy" id="2077276"/>
    <lineage>
        <taxon>Eukaryota</taxon>
        <taxon>Sar</taxon>
        <taxon>Stramenopiles</taxon>
        <taxon>Oomycota</taxon>
        <taxon>Peronosporomycetes</taxon>
        <taxon>Peronosporales</taxon>
        <taxon>Peronosporaceae</taxon>
        <taxon>Phytophthora</taxon>
    </lineage>
</organism>
<dbReference type="InterPro" id="IPR001876">
    <property type="entry name" value="Znf_RanBP2"/>
</dbReference>
<feature type="domain" description="RanBP2-type" evidence="5">
    <location>
        <begin position="252"/>
        <end position="271"/>
    </location>
</feature>
<dbReference type="SUPFAM" id="SSF90209">
    <property type="entry name" value="Ran binding protein zinc finger-like"/>
    <property type="match status" value="1"/>
</dbReference>
<dbReference type="SMART" id="SM00547">
    <property type="entry name" value="ZnF_RBZ"/>
    <property type="match status" value="1"/>
</dbReference>
<feature type="region of interest" description="Disordered" evidence="4">
    <location>
        <begin position="339"/>
        <end position="372"/>
    </location>
</feature>
<dbReference type="GO" id="GO:0008270">
    <property type="term" value="F:zinc ion binding"/>
    <property type="evidence" value="ECO:0007669"/>
    <property type="project" value="UniProtKB-KW"/>
</dbReference>
<evidence type="ECO:0000259" key="5">
    <source>
        <dbReference type="PROSITE" id="PS01358"/>
    </source>
</evidence>